<dbReference type="Proteomes" id="UP000001191">
    <property type="component" value="Chromosome"/>
</dbReference>
<feature type="domain" description="Beta-lactamase-related" evidence="1">
    <location>
        <begin position="6"/>
        <end position="329"/>
    </location>
</feature>
<protein>
    <submittedName>
        <fullName evidence="2">Beta-lactamase</fullName>
        <ecNumber evidence="2">3.4.16.4</ecNumber>
    </submittedName>
</protein>
<organism evidence="2 3">
    <name type="scientific">Nostoc punctiforme (strain ATCC 29133 / PCC 73102)</name>
    <dbReference type="NCBI Taxonomy" id="63737"/>
    <lineage>
        <taxon>Bacteria</taxon>
        <taxon>Bacillati</taxon>
        <taxon>Cyanobacteriota</taxon>
        <taxon>Cyanophyceae</taxon>
        <taxon>Nostocales</taxon>
        <taxon>Nostocaceae</taxon>
        <taxon>Nostoc</taxon>
    </lineage>
</organism>
<dbReference type="InterPro" id="IPR050491">
    <property type="entry name" value="AmpC-like"/>
</dbReference>
<evidence type="ECO:0000313" key="2">
    <source>
        <dbReference type="EMBL" id="ACC82822.1"/>
    </source>
</evidence>
<dbReference type="Gene3D" id="3.40.710.10">
    <property type="entry name" value="DD-peptidase/beta-lactamase superfamily"/>
    <property type="match status" value="1"/>
</dbReference>
<sequence length="356" mass="39639">MRSIVIDDYIRAAMTQNQIPGLSVAVVQEGEAVLVKGYGLANIEHSVSANEHTIYEVASVGKTFTATAVMMLVEQGIISLDDAMPAAVNYADYLDHLPLTWQNVTIQHILSHQSGIPSYTDAPNYWEITHLNLSKSEILALVTHLPLKFQPGEFSAYDNTGYYLLGLILEKVTGQSYGDLLQERIFTPLGMNATVMNYPSDIVSHRAAGYRLLNSKLVNKPYYSPSVTYSAGGQLSSIEDMVKWEQALCSATLLKQSTLDKMWTPRFPNQGDDWEKLRYIAGLGWWVLNYGDRRVVGHNGSILGFASNITRFIDDKITVILLCNLDKISRPDAIAKKIAEYYYPALKEVIIQPPLG</sequence>
<dbReference type="SUPFAM" id="SSF56601">
    <property type="entry name" value="beta-lactamase/transpeptidase-like"/>
    <property type="match status" value="1"/>
</dbReference>
<dbReference type="Pfam" id="PF00144">
    <property type="entry name" value="Beta-lactamase"/>
    <property type="match status" value="1"/>
</dbReference>
<gene>
    <name evidence="2" type="ordered locus">Npun_F4454</name>
</gene>
<dbReference type="EMBL" id="CP001037">
    <property type="protein sequence ID" value="ACC82822.1"/>
    <property type="molecule type" value="Genomic_DNA"/>
</dbReference>
<reference evidence="3" key="1">
    <citation type="submission" date="2008-04" db="EMBL/GenBank/DDBJ databases">
        <title>Complete sequence of chromosome of Nostoc punctiforme ATCC 29133.</title>
        <authorList>
            <consortium name="US DOE Joint Genome Institute"/>
            <person name="Copeland A."/>
            <person name="Lucas S."/>
            <person name="Lapidus A."/>
            <person name="Glavina del Rio T."/>
            <person name="Dalin E."/>
            <person name="Tice H."/>
            <person name="Pitluck S."/>
            <person name="Chain P."/>
            <person name="Malfatti S."/>
            <person name="Shin M."/>
            <person name="Vergez L."/>
            <person name="Schmutz J."/>
            <person name="Larimer F."/>
            <person name="Land M."/>
            <person name="Hauser L."/>
            <person name="Kyrpides N."/>
            <person name="Kim E."/>
            <person name="Meeks J.C."/>
            <person name="Elhai J."/>
            <person name="Campbell E.L."/>
            <person name="Thiel T."/>
            <person name="Longmire J."/>
            <person name="Potts M."/>
            <person name="Atlas R."/>
        </authorList>
    </citation>
    <scope>NUCLEOTIDE SEQUENCE [LARGE SCALE GENOMIC DNA]</scope>
    <source>
        <strain evidence="3">ATCC 29133 / PCC 73102</strain>
    </source>
</reference>
<accession>B2IUP7</accession>
<dbReference type="EC" id="3.4.16.4" evidence="2"/>
<evidence type="ECO:0000259" key="1">
    <source>
        <dbReference type="Pfam" id="PF00144"/>
    </source>
</evidence>
<keyword evidence="3" id="KW-1185">Reference proteome</keyword>
<dbReference type="PhylomeDB" id="B2IUP7"/>
<keyword evidence="2" id="KW-0645">Protease</keyword>
<dbReference type="PANTHER" id="PTHR46825:SF9">
    <property type="entry name" value="BETA-LACTAMASE-RELATED DOMAIN-CONTAINING PROTEIN"/>
    <property type="match status" value="1"/>
</dbReference>
<dbReference type="KEGG" id="npu:Npun_F4454"/>
<keyword evidence="2" id="KW-0121">Carboxypeptidase</keyword>
<dbReference type="HOGENOM" id="CLU_020027_0_2_3"/>
<dbReference type="InterPro" id="IPR012338">
    <property type="entry name" value="Beta-lactam/transpept-like"/>
</dbReference>
<dbReference type="STRING" id="63737.Npun_F4454"/>
<keyword evidence="2" id="KW-0378">Hydrolase</keyword>
<dbReference type="EnsemblBacteria" id="ACC82822">
    <property type="protein sequence ID" value="ACC82822"/>
    <property type="gene ID" value="Npun_F4454"/>
</dbReference>
<proteinExistence type="predicted"/>
<dbReference type="AlphaFoldDB" id="B2IUP7"/>
<reference evidence="2 3" key="2">
    <citation type="journal article" date="2013" name="Plant Physiol.">
        <title>A Nostoc punctiforme Sugar Transporter Necessary to Establish a Cyanobacterium-Plant Symbiosis.</title>
        <authorList>
            <person name="Ekman M."/>
            <person name="Picossi S."/>
            <person name="Campbell E.L."/>
            <person name="Meeks J.C."/>
            <person name="Flores E."/>
        </authorList>
    </citation>
    <scope>NUCLEOTIDE SEQUENCE [LARGE SCALE GENOMIC DNA]</scope>
    <source>
        <strain evidence="3">ATCC 29133 / PCC 73102</strain>
    </source>
</reference>
<evidence type="ECO:0000313" key="3">
    <source>
        <dbReference type="Proteomes" id="UP000001191"/>
    </source>
</evidence>
<dbReference type="PANTHER" id="PTHR46825">
    <property type="entry name" value="D-ALANYL-D-ALANINE-CARBOXYPEPTIDASE/ENDOPEPTIDASE AMPH"/>
    <property type="match status" value="1"/>
</dbReference>
<dbReference type="InterPro" id="IPR001466">
    <property type="entry name" value="Beta-lactam-related"/>
</dbReference>
<dbReference type="eggNOG" id="COG1680">
    <property type="taxonomic scope" value="Bacteria"/>
</dbReference>
<dbReference type="GO" id="GO:0009002">
    <property type="term" value="F:serine-type D-Ala-D-Ala carboxypeptidase activity"/>
    <property type="evidence" value="ECO:0007669"/>
    <property type="project" value="UniProtKB-EC"/>
</dbReference>
<name>B2IUP7_NOSP7</name>